<sequence length="80" mass="8343">MKGFDPVRVLSVWGADLPAEQIHVVTAPAAGGSPEQLWYRFLGAVDVPPSWAPHEAVRVNASVGIHPGGTALTSAQSSAR</sequence>
<accession>A0ABP8L5C4</accession>
<name>A0ABP8L5C4_9MICO</name>
<protein>
    <submittedName>
        <fullName evidence="1">Uncharacterized protein</fullName>
    </submittedName>
</protein>
<reference evidence="2" key="1">
    <citation type="journal article" date="2019" name="Int. J. Syst. Evol. Microbiol.">
        <title>The Global Catalogue of Microorganisms (GCM) 10K type strain sequencing project: providing services to taxonomists for standard genome sequencing and annotation.</title>
        <authorList>
            <consortium name="The Broad Institute Genomics Platform"/>
            <consortium name="The Broad Institute Genome Sequencing Center for Infectious Disease"/>
            <person name="Wu L."/>
            <person name="Ma J."/>
        </authorList>
    </citation>
    <scope>NUCLEOTIDE SEQUENCE [LARGE SCALE GENOMIC DNA]</scope>
    <source>
        <strain evidence="2">JCM 17810</strain>
    </source>
</reference>
<comment type="caution">
    <text evidence="1">The sequence shown here is derived from an EMBL/GenBank/DDBJ whole genome shotgun (WGS) entry which is preliminary data.</text>
</comment>
<dbReference type="EMBL" id="BAABGN010000007">
    <property type="protein sequence ID" value="GAA4422553.1"/>
    <property type="molecule type" value="Genomic_DNA"/>
</dbReference>
<proteinExistence type="predicted"/>
<gene>
    <name evidence="1" type="ORF">GCM10023169_17160</name>
</gene>
<organism evidence="1 2">
    <name type="scientific">Georgenia halophila</name>
    <dbReference type="NCBI Taxonomy" id="620889"/>
    <lineage>
        <taxon>Bacteria</taxon>
        <taxon>Bacillati</taxon>
        <taxon>Actinomycetota</taxon>
        <taxon>Actinomycetes</taxon>
        <taxon>Micrococcales</taxon>
        <taxon>Bogoriellaceae</taxon>
        <taxon>Georgenia</taxon>
    </lineage>
</organism>
<evidence type="ECO:0000313" key="1">
    <source>
        <dbReference type="EMBL" id="GAA4422553.1"/>
    </source>
</evidence>
<keyword evidence="2" id="KW-1185">Reference proteome</keyword>
<dbReference type="Proteomes" id="UP001500622">
    <property type="component" value="Unassembled WGS sequence"/>
</dbReference>
<dbReference type="RefSeq" id="WP_345215838.1">
    <property type="nucleotide sequence ID" value="NZ_BAABGN010000007.1"/>
</dbReference>
<evidence type="ECO:0000313" key="2">
    <source>
        <dbReference type="Proteomes" id="UP001500622"/>
    </source>
</evidence>